<sequence length="184" mass="20854">MRALGMFLLRHNLRFRWILIGVSGKALGTLGQHERRGAVASSQNLQVFVTRYFLLPEIIAGGLAASRASRAGKLRLAAISQKDFDDQSWLPAVAKLRGKGLLAERFQLLDALISRSPPLRHLALLLASLLTRWCKEEILEDEHEVLKQVNSQGYKDPELKMRYTKELEQRKPSVLLHSEIHSRP</sequence>
<gene>
    <name evidence="1" type="ORF">AK812_SmicGene35904</name>
</gene>
<accession>A0A1Q9CK81</accession>
<keyword evidence="2" id="KW-1185">Reference proteome</keyword>
<dbReference type="Proteomes" id="UP000186817">
    <property type="component" value="Unassembled WGS sequence"/>
</dbReference>
<protein>
    <submittedName>
        <fullName evidence="1">Uncharacterized protein</fullName>
    </submittedName>
</protein>
<dbReference type="OrthoDB" id="10310124at2759"/>
<reference evidence="1 2" key="1">
    <citation type="submission" date="2016-02" db="EMBL/GenBank/DDBJ databases">
        <title>Genome analysis of coral dinoflagellate symbionts highlights evolutionary adaptations to a symbiotic lifestyle.</title>
        <authorList>
            <person name="Aranda M."/>
            <person name="Li Y."/>
            <person name="Liew Y.J."/>
            <person name="Baumgarten S."/>
            <person name="Simakov O."/>
            <person name="Wilson M."/>
            <person name="Piel J."/>
            <person name="Ashoor H."/>
            <person name="Bougouffa S."/>
            <person name="Bajic V.B."/>
            <person name="Ryu T."/>
            <person name="Ravasi T."/>
            <person name="Bayer T."/>
            <person name="Micklem G."/>
            <person name="Kim H."/>
            <person name="Bhak J."/>
            <person name="Lajeunesse T.C."/>
            <person name="Voolstra C.R."/>
        </authorList>
    </citation>
    <scope>NUCLEOTIDE SEQUENCE [LARGE SCALE GENOMIC DNA]</scope>
    <source>
        <strain evidence="1 2">CCMP2467</strain>
    </source>
</reference>
<comment type="caution">
    <text evidence="1">The sequence shown here is derived from an EMBL/GenBank/DDBJ whole genome shotgun (WGS) entry which is preliminary data.</text>
</comment>
<evidence type="ECO:0000313" key="2">
    <source>
        <dbReference type="Proteomes" id="UP000186817"/>
    </source>
</evidence>
<organism evidence="1 2">
    <name type="scientific">Symbiodinium microadriaticum</name>
    <name type="common">Dinoflagellate</name>
    <name type="synonym">Zooxanthella microadriatica</name>
    <dbReference type="NCBI Taxonomy" id="2951"/>
    <lineage>
        <taxon>Eukaryota</taxon>
        <taxon>Sar</taxon>
        <taxon>Alveolata</taxon>
        <taxon>Dinophyceae</taxon>
        <taxon>Suessiales</taxon>
        <taxon>Symbiodiniaceae</taxon>
        <taxon>Symbiodinium</taxon>
    </lineage>
</organism>
<dbReference type="EMBL" id="LSRX01001122">
    <property type="protein sequence ID" value="OLP83339.1"/>
    <property type="molecule type" value="Genomic_DNA"/>
</dbReference>
<proteinExistence type="predicted"/>
<evidence type="ECO:0000313" key="1">
    <source>
        <dbReference type="EMBL" id="OLP83339.1"/>
    </source>
</evidence>
<dbReference type="AlphaFoldDB" id="A0A1Q9CK81"/>
<name>A0A1Q9CK81_SYMMI</name>